<keyword evidence="2" id="KW-1185">Reference proteome</keyword>
<dbReference type="EMBL" id="BSXS01008508">
    <property type="protein sequence ID" value="GME92732.1"/>
    <property type="molecule type" value="Genomic_DNA"/>
</dbReference>
<reference evidence="1" key="1">
    <citation type="submission" date="2023-04" db="EMBL/GenBank/DDBJ databases">
        <title>Ambrosiozyma monospora NBRC 10751.</title>
        <authorList>
            <person name="Ichikawa N."/>
            <person name="Sato H."/>
            <person name="Tonouchi N."/>
        </authorList>
    </citation>
    <scope>NUCLEOTIDE SEQUENCE</scope>
    <source>
        <strain evidence="1">NBRC 10751</strain>
    </source>
</reference>
<sequence length="208" mass="20684">MKSLSLVQLVTLAISLTTPAQAAWFNTTDSSSVHSKTTGVESSTISGSHISSHILSDSALSDSSLDVTKSSLGLPTDLSLSKTLASSASASASVLSDELLSTSLPASKISYPASTSPSGTLVPSDFPEHGASGLSGFPSGLLPSDFSGFPSGSLPSDFSGFPSGPLPSGVSGFPSGSLPSDFAAYGSGFPPPPLSGSIRPSGYPSQVP</sequence>
<dbReference type="Proteomes" id="UP001165064">
    <property type="component" value="Unassembled WGS sequence"/>
</dbReference>
<evidence type="ECO:0000313" key="1">
    <source>
        <dbReference type="EMBL" id="GME92732.1"/>
    </source>
</evidence>
<protein>
    <submittedName>
        <fullName evidence="1">Unnamed protein product</fullName>
    </submittedName>
</protein>
<name>A0ACB5TQG6_AMBMO</name>
<accession>A0ACB5TQG6</accession>
<organism evidence="1 2">
    <name type="scientific">Ambrosiozyma monospora</name>
    <name type="common">Yeast</name>
    <name type="synonym">Endomycopsis monosporus</name>
    <dbReference type="NCBI Taxonomy" id="43982"/>
    <lineage>
        <taxon>Eukaryota</taxon>
        <taxon>Fungi</taxon>
        <taxon>Dikarya</taxon>
        <taxon>Ascomycota</taxon>
        <taxon>Saccharomycotina</taxon>
        <taxon>Pichiomycetes</taxon>
        <taxon>Pichiales</taxon>
        <taxon>Pichiaceae</taxon>
        <taxon>Ambrosiozyma</taxon>
    </lineage>
</organism>
<proteinExistence type="predicted"/>
<gene>
    <name evidence="1" type="ORF">Amon02_000914800</name>
</gene>
<evidence type="ECO:0000313" key="2">
    <source>
        <dbReference type="Proteomes" id="UP001165064"/>
    </source>
</evidence>
<comment type="caution">
    <text evidence="1">The sequence shown here is derived from an EMBL/GenBank/DDBJ whole genome shotgun (WGS) entry which is preliminary data.</text>
</comment>